<keyword evidence="10" id="KW-1185">Reference proteome</keyword>
<evidence type="ECO:0000256" key="3">
    <source>
        <dbReference type="ARBA" id="ARBA00022475"/>
    </source>
</evidence>
<evidence type="ECO:0000313" key="9">
    <source>
        <dbReference type="EMBL" id="MCL6274811.1"/>
    </source>
</evidence>
<keyword evidence="5 8" id="KW-1133">Transmembrane helix</keyword>
<evidence type="ECO:0000256" key="5">
    <source>
        <dbReference type="ARBA" id="ARBA00022989"/>
    </source>
</evidence>
<evidence type="ECO:0000256" key="7">
    <source>
        <dbReference type="RuleBase" id="RU003879"/>
    </source>
</evidence>
<evidence type="ECO:0000313" key="10">
    <source>
        <dbReference type="Proteomes" id="UP001203607"/>
    </source>
</evidence>
<gene>
    <name evidence="9" type="ORF">M3P19_12390</name>
</gene>
<sequence length="203" mass="22933">MARNNEIPEVNAGSMADIAFLLLIFFLVTATIQTDMGLDRKLPPKEPSPPVPLNERNVLRVVLNKNDELMVESELLSINELRSSAVAFLDNGSDTKSCNYCGGERDPYSSENPDKAIISLNSDREASYGMYVKVQNELTAAYMKLRNRESLRLYGLEYSELEGIYNDSQTSVIDKKQIKDKITTIRNLFPMRLSEAETRQSLK</sequence>
<evidence type="ECO:0000256" key="4">
    <source>
        <dbReference type="ARBA" id="ARBA00022692"/>
    </source>
</evidence>
<reference evidence="9 10" key="1">
    <citation type="submission" date="2022-05" db="EMBL/GenBank/DDBJ databases">
        <authorList>
            <person name="Park J.-S."/>
        </authorList>
    </citation>
    <scope>NUCLEOTIDE SEQUENCE [LARGE SCALE GENOMIC DNA]</scope>
    <source>
        <strain evidence="9 10">2012CJ35-5</strain>
    </source>
</reference>
<dbReference type="Pfam" id="PF02472">
    <property type="entry name" value="ExbD"/>
    <property type="match status" value="1"/>
</dbReference>
<dbReference type="InterPro" id="IPR003400">
    <property type="entry name" value="ExbD"/>
</dbReference>
<evidence type="ECO:0000256" key="6">
    <source>
        <dbReference type="ARBA" id="ARBA00023136"/>
    </source>
</evidence>
<comment type="subcellular location">
    <subcellularLocation>
        <location evidence="1">Cell membrane</location>
        <topology evidence="1">Single-pass membrane protein</topology>
    </subcellularLocation>
    <subcellularLocation>
        <location evidence="7">Cell membrane</location>
        <topology evidence="7">Single-pass type II membrane protein</topology>
    </subcellularLocation>
</comment>
<keyword evidence="4 7" id="KW-0812">Transmembrane</keyword>
<organism evidence="9 10">
    <name type="scientific">Flagellimonas spongiicola</name>
    <dbReference type="NCBI Taxonomy" id="2942208"/>
    <lineage>
        <taxon>Bacteria</taxon>
        <taxon>Pseudomonadati</taxon>
        <taxon>Bacteroidota</taxon>
        <taxon>Flavobacteriia</taxon>
        <taxon>Flavobacteriales</taxon>
        <taxon>Flavobacteriaceae</taxon>
        <taxon>Flagellimonas</taxon>
    </lineage>
</organism>
<dbReference type="RefSeq" id="WP_249657998.1">
    <property type="nucleotide sequence ID" value="NZ_JAMFMA010000003.1"/>
</dbReference>
<keyword evidence="7" id="KW-0813">Transport</keyword>
<keyword evidence="7" id="KW-0653">Protein transport</keyword>
<feature type="transmembrane region" description="Helical" evidence="8">
    <location>
        <begin position="12"/>
        <end position="32"/>
    </location>
</feature>
<dbReference type="Proteomes" id="UP001203607">
    <property type="component" value="Unassembled WGS sequence"/>
</dbReference>
<dbReference type="PANTHER" id="PTHR30558">
    <property type="entry name" value="EXBD MEMBRANE COMPONENT OF PMF-DRIVEN MACROMOLECULE IMPORT SYSTEM"/>
    <property type="match status" value="1"/>
</dbReference>
<name>A0ABT0PUZ1_9FLAO</name>
<dbReference type="EMBL" id="JAMFMA010000003">
    <property type="protein sequence ID" value="MCL6274811.1"/>
    <property type="molecule type" value="Genomic_DNA"/>
</dbReference>
<accession>A0ABT0PUZ1</accession>
<evidence type="ECO:0000256" key="8">
    <source>
        <dbReference type="SAM" id="Phobius"/>
    </source>
</evidence>
<dbReference type="PANTHER" id="PTHR30558:SF3">
    <property type="entry name" value="BIOPOLYMER TRANSPORT PROTEIN EXBD-RELATED"/>
    <property type="match status" value="1"/>
</dbReference>
<comment type="similarity">
    <text evidence="2 7">Belongs to the ExbD/TolR family.</text>
</comment>
<protein>
    <submittedName>
        <fullName evidence="9">Biopolymer transporter ExbD</fullName>
    </submittedName>
</protein>
<proteinExistence type="inferred from homology"/>
<evidence type="ECO:0000256" key="1">
    <source>
        <dbReference type="ARBA" id="ARBA00004162"/>
    </source>
</evidence>
<evidence type="ECO:0000256" key="2">
    <source>
        <dbReference type="ARBA" id="ARBA00005811"/>
    </source>
</evidence>
<keyword evidence="3" id="KW-1003">Cell membrane</keyword>
<comment type="caution">
    <text evidence="9">The sequence shown here is derived from an EMBL/GenBank/DDBJ whole genome shotgun (WGS) entry which is preliminary data.</text>
</comment>
<keyword evidence="6 8" id="KW-0472">Membrane</keyword>